<dbReference type="GO" id="GO:0015179">
    <property type="term" value="F:L-amino acid transmembrane transporter activity"/>
    <property type="evidence" value="ECO:0007669"/>
    <property type="project" value="TreeGrafter"/>
</dbReference>
<dbReference type="Pfam" id="PF01490">
    <property type="entry name" value="Aa_trans"/>
    <property type="match status" value="1"/>
</dbReference>
<feature type="transmembrane region" description="Helical" evidence="5">
    <location>
        <begin position="363"/>
        <end position="380"/>
    </location>
</feature>
<evidence type="ECO:0000256" key="1">
    <source>
        <dbReference type="ARBA" id="ARBA00004141"/>
    </source>
</evidence>
<reference evidence="7" key="1">
    <citation type="submission" date="2025-05" db="UniProtKB">
        <authorList>
            <consortium name="RefSeq"/>
        </authorList>
    </citation>
    <scope>NUCLEOTIDE SEQUENCE [LARGE SCALE GENOMIC DNA]</scope>
</reference>
<evidence type="ECO:0000256" key="2">
    <source>
        <dbReference type="ARBA" id="ARBA00022692"/>
    </source>
</evidence>
<evidence type="ECO:0000256" key="3">
    <source>
        <dbReference type="ARBA" id="ARBA00022989"/>
    </source>
</evidence>
<dbReference type="OrthoDB" id="1684102at2759"/>
<protein>
    <submittedName>
        <fullName evidence="8">Proton-coupled amino acid transporter-like protein CG1139</fullName>
    </submittedName>
</protein>
<evidence type="ECO:0000256" key="4">
    <source>
        <dbReference type="ARBA" id="ARBA00023136"/>
    </source>
</evidence>
<keyword evidence="4 5" id="KW-0472">Membrane</keyword>
<dbReference type="GeneID" id="113397370"/>
<name>A0A8B8I5S7_VANTA</name>
<proteinExistence type="predicted"/>
<gene>
    <name evidence="8" type="primary">LOC113397370</name>
</gene>
<dbReference type="InterPro" id="IPR013057">
    <property type="entry name" value="AA_transpt_TM"/>
</dbReference>
<evidence type="ECO:0000259" key="6">
    <source>
        <dbReference type="Pfam" id="PF01490"/>
    </source>
</evidence>
<feature type="transmembrane region" description="Helical" evidence="5">
    <location>
        <begin position="271"/>
        <end position="297"/>
    </location>
</feature>
<feature type="domain" description="Amino acid transporter transmembrane" evidence="6">
    <location>
        <begin position="42"/>
        <end position="445"/>
    </location>
</feature>
<keyword evidence="7" id="KW-1185">Reference proteome</keyword>
<keyword evidence="2 5" id="KW-0812">Transmembrane</keyword>
<organism evidence="7 8">
    <name type="scientific">Vanessa tameamea</name>
    <name type="common">Kamehameha butterfly</name>
    <dbReference type="NCBI Taxonomy" id="334116"/>
    <lineage>
        <taxon>Eukaryota</taxon>
        <taxon>Metazoa</taxon>
        <taxon>Ecdysozoa</taxon>
        <taxon>Arthropoda</taxon>
        <taxon>Hexapoda</taxon>
        <taxon>Insecta</taxon>
        <taxon>Pterygota</taxon>
        <taxon>Neoptera</taxon>
        <taxon>Endopterygota</taxon>
        <taxon>Lepidoptera</taxon>
        <taxon>Glossata</taxon>
        <taxon>Ditrysia</taxon>
        <taxon>Papilionoidea</taxon>
        <taxon>Nymphalidae</taxon>
        <taxon>Nymphalinae</taxon>
        <taxon>Vanessa</taxon>
    </lineage>
</organism>
<dbReference type="RefSeq" id="XP_026491466.2">
    <property type="nucleotide sequence ID" value="XM_026635681.2"/>
</dbReference>
<feature type="transmembrane region" description="Helical" evidence="5">
    <location>
        <begin position="74"/>
        <end position="96"/>
    </location>
</feature>
<feature type="transmembrane region" description="Helical" evidence="5">
    <location>
        <begin position="138"/>
        <end position="162"/>
    </location>
</feature>
<feature type="transmembrane region" description="Helical" evidence="5">
    <location>
        <begin position="317"/>
        <end position="342"/>
    </location>
</feature>
<keyword evidence="3 5" id="KW-1133">Transmembrane helix</keyword>
<feature type="transmembrane region" description="Helical" evidence="5">
    <location>
        <begin position="174"/>
        <end position="192"/>
    </location>
</feature>
<comment type="subcellular location">
    <subcellularLocation>
        <location evidence="1">Membrane</location>
        <topology evidence="1">Multi-pass membrane protein</topology>
    </subcellularLocation>
</comment>
<feature type="transmembrane region" description="Helical" evidence="5">
    <location>
        <begin position="427"/>
        <end position="449"/>
    </location>
</feature>
<dbReference type="Proteomes" id="UP001652626">
    <property type="component" value="Chromosome 3"/>
</dbReference>
<accession>A0A8B8I5S7</accession>
<evidence type="ECO:0000256" key="5">
    <source>
        <dbReference type="SAM" id="Phobius"/>
    </source>
</evidence>
<dbReference type="GO" id="GO:0005774">
    <property type="term" value="C:vacuolar membrane"/>
    <property type="evidence" value="ECO:0007669"/>
    <property type="project" value="TreeGrafter"/>
</dbReference>
<dbReference type="PANTHER" id="PTHR22950:SF494">
    <property type="entry name" value="GH04538P"/>
    <property type="match status" value="1"/>
</dbReference>
<dbReference type="AlphaFoldDB" id="A0A8B8I5S7"/>
<dbReference type="OMA" id="NNVFRME"/>
<feature type="transmembrane region" description="Helical" evidence="5">
    <location>
        <begin position="243"/>
        <end position="259"/>
    </location>
</feature>
<evidence type="ECO:0000313" key="8">
    <source>
        <dbReference type="RefSeq" id="XP_026491466.2"/>
    </source>
</evidence>
<dbReference type="PANTHER" id="PTHR22950">
    <property type="entry name" value="AMINO ACID TRANSPORTER"/>
    <property type="match status" value="1"/>
</dbReference>
<evidence type="ECO:0000313" key="7">
    <source>
        <dbReference type="Proteomes" id="UP001652626"/>
    </source>
</evidence>
<sequence length="453" mass="50498">MTEESSEQKNNVFRMESTVALDSSSLDEKEEYNPFENRNVTHPTSTLGSFFNLLKSSLGSGLLAMPAAFKHTGLIPGFLGTFLVAIIATHCVHILVQTSRDICKECRRGYLSYTDTCVEVFKQGPKKLRSYSEFVRHFVDYAMAGVCLGGTSVYVIFIASSLKNIFDYFFPDQSYPVEVYCAILLVPLILFTQVRHLKFLVPFSILANFCLLVTFAITCYYTFNNIPSLSHVNLAANVVEWPLFLSTAIFAMEGINVVMPVENEMANPGHFLGCPGVLNITMCLVGSLYAVVGLFGYMKYGNDVLGSVTLNLPENEVLALTAKILVAIAVFFTYFLQMYAPMDILWMRLKGKISQRFQNHGQILMRSLSVILTVILAVAVPDLEILIGLVGAIFFSTLGLLIPIIVQTVHKWNRGLGKYSYILFKNMILIVFYIIVLISGCYSSITAIISRFS</sequence>
<reference evidence="8" key="2">
    <citation type="submission" date="2025-08" db="UniProtKB">
        <authorList>
            <consortium name="RefSeq"/>
        </authorList>
    </citation>
    <scope>IDENTIFICATION</scope>
    <source>
        <tissue evidence="8">Whole body</tissue>
    </source>
</reference>
<feature type="transmembrane region" description="Helical" evidence="5">
    <location>
        <begin position="386"/>
        <end position="406"/>
    </location>
</feature>
<feature type="transmembrane region" description="Helical" evidence="5">
    <location>
        <begin position="199"/>
        <end position="223"/>
    </location>
</feature>